<keyword evidence="1" id="KW-0732">Signal</keyword>
<comment type="caution">
    <text evidence="2">The sequence shown here is derived from an EMBL/GenBank/DDBJ whole genome shotgun (WGS) entry which is preliminary data.</text>
</comment>
<name>A0ABX0XGJ6_9BACT</name>
<dbReference type="SUPFAM" id="SSF50939">
    <property type="entry name" value="Sialidases"/>
    <property type="match status" value="1"/>
</dbReference>
<dbReference type="Proteomes" id="UP000770785">
    <property type="component" value="Unassembled WGS sequence"/>
</dbReference>
<dbReference type="RefSeq" id="WP_168040507.1">
    <property type="nucleotide sequence ID" value="NZ_JAATJH010000013.1"/>
</dbReference>
<gene>
    <name evidence="2" type="ORF">GGR27_003988</name>
</gene>
<evidence type="ECO:0008006" key="4">
    <source>
        <dbReference type="Google" id="ProtNLM"/>
    </source>
</evidence>
<dbReference type="Pfam" id="PF15892">
    <property type="entry name" value="BNR_4"/>
    <property type="match status" value="1"/>
</dbReference>
<reference evidence="2 3" key="1">
    <citation type="submission" date="2020-03" db="EMBL/GenBank/DDBJ databases">
        <title>Genomic Encyclopedia of Type Strains, Phase IV (KMG-IV): sequencing the most valuable type-strain genomes for metagenomic binning, comparative biology and taxonomic classification.</title>
        <authorList>
            <person name="Goeker M."/>
        </authorList>
    </citation>
    <scope>NUCLEOTIDE SEQUENCE [LARGE SCALE GENOMIC DNA]</scope>
    <source>
        <strain evidence="2 3">DSM 105096</strain>
    </source>
</reference>
<proteinExistence type="predicted"/>
<organism evidence="2 3">
    <name type="scientific">Neolewinella antarctica</name>
    <dbReference type="NCBI Taxonomy" id="442734"/>
    <lineage>
        <taxon>Bacteria</taxon>
        <taxon>Pseudomonadati</taxon>
        <taxon>Bacteroidota</taxon>
        <taxon>Saprospiria</taxon>
        <taxon>Saprospirales</taxon>
        <taxon>Lewinellaceae</taxon>
        <taxon>Neolewinella</taxon>
    </lineage>
</organism>
<sequence length="511" mass="56832">MTKLNQLIGVFLLGACFSACSPSVSQVQSGPEEKLADSTGTQNELVALDQLVTSHSDVFQLSDQDRPGSWCWFQDQRAVVDVNGVDGPTLLTGVVTYAPEGDDKRGDIDLYWASLNSEIKGDPIKERGRFELDDQLQMDDHASPSFLILPGGGYLVNWSKHGNDKYLRTRLSTSPGDPTSWEETIRTEPTGTGITYTNPYYLTSLKDGRPGIFNGVRSRGFDSNWIFSEDLGRTWTYGGQTVDAKDAWPDDREGGRAYVKYAGDGKSKIHLFSTDDHPRVNFNPSHTAPGTGLNSLYHAYLENGQLFRSDGTVIDEDIYDDNAVPPTDMTVLLQDGTVVMGDSMRRGWITDIKVDPAGNPFGIIQFRANDDADDHRYFYARHDGREWHVNFLAYAGDYIGDPNENDYTGLASVDAANPNTVFVSTSSHPVTGEHLISTADGKRHQEIYVGRTTDLGKTWRWAAVTENSVDDNIRPVVPAWREGTSLVLWMRGDFPTYRRYSTDVIGQVFAY</sequence>
<evidence type="ECO:0000256" key="1">
    <source>
        <dbReference type="SAM" id="SignalP"/>
    </source>
</evidence>
<dbReference type="EMBL" id="JAATJH010000013">
    <property type="protein sequence ID" value="NJC28463.1"/>
    <property type="molecule type" value="Genomic_DNA"/>
</dbReference>
<protein>
    <recommendedName>
        <fullName evidence="4">BNR repeat-containing family member</fullName>
    </recommendedName>
</protein>
<evidence type="ECO:0000313" key="2">
    <source>
        <dbReference type="EMBL" id="NJC28463.1"/>
    </source>
</evidence>
<feature type="chain" id="PRO_5045578680" description="BNR repeat-containing family member" evidence="1">
    <location>
        <begin position="22"/>
        <end position="511"/>
    </location>
</feature>
<evidence type="ECO:0000313" key="3">
    <source>
        <dbReference type="Proteomes" id="UP000770785"/>
    </source>
</evidence>
<dbReference type="PROSITE" id="PS51257">
    <property type="entry name" value="PROKAR_LIPOPROTEIN"/>
    <property type="match status" value="1"/>
</dbReference>
<keyword evidence="3" id="KW-1185">Reference proteome</keyword>
<feature type="signal peptide" evidence="1">
    <location>
        <begin position="1"/>
        <end position="21"/>
    </location>
</feature>
<dbReference type="InterPro" id="IPR036278">
    <property type="entry name" value="Sialidase_sf"/>
</dbReference>
<accession>A0ABX0XGJ6</accession>